<proteinExistence type="predicted"/>
<dbReference type="Proteomes" id="UP001608902">
    <property type="component" value="Unassembled WGS sequence"/>
</dbReference>
<keyword evidence="1 3" id="KW-0853">WD repeat</keyword>
<dbReference type="Pfam" id="PF00400">
    <property type="entry name" value="WD40"/>
    <property type="match status" value="2"/>
</dbReference>
<feature type="repeat" description="WD" evidence="3">
    <location>
        <begin position="14"/>
        <end position="55"/>
    </location>
</feature>
<gene>
    <name evidence="4" type="ORF">AB6A40_006087</name>
</gene>
<dbReference type="PROSITE" id="PS00678">
    <property type="entry name" value="WD_REPEATS_1"/>
    <property type="match status" value="1"/>
</dbReference>
<dbReference type="InterPro" id="IPR036322">
    <property type="entry name" value="WD40_repeat_dom_sf"/>
</dbReference>
<dbReference type="PROSITE" id="PS50294">
    <property type="entry name" value="WD_REPEATS_REGION"/>
    <property type="match status" value="2"/>
</dbReference>
<dbReference type="PANTHER" id="PTHR19879:SF1">
    <property type="entry name" value="CANNONBALL-RELATED"/>
    <property type="match status" value="1"/>
</dbReference>
<feature type="repeat" description="WD" evidence="3">
    <location>
        <begin position="56"/>
        <end position="89"/>
    </location>
</feature>
<evidence type="ECO:0000256" key="2">
    <source>
        <dbReference type="ARBA" id="ARBA00022737"/>
    </source>
</evidence>
<evidence type="ECO:0000313" key="4">
    <source>
        <dbReference type="EMBL" id="MFH4979378.1"/>
    </source>
</evidence>
<dbReference type="InterPro" id="IPR019775">
    <property type="entry name" value="WD40_repeat_CS"/>
</dbReference>
<dbReference type="SUPFAM" id="SSF50978">
    <property type="entry name" value="WD40 repeat-like"/>
    <property type="match status" value="1"/>
</dbReference>
<accession>A0ABD6EQU3</accession>
<comment type="caution">
    <text evidence="4">The sequence shown here is derived from an EMBL/GenBank/DDBJ whole genome shotgun (WGS) entry which is preliminary data.</text>
</comment>
<evidence type="ECO:0000313" key="5">
    <source>
        <dbReference type="Proteomes" id="UP001608902"/>
    </source>
</evidence>
<dbReference type="EMBL" id="JBGFUD010004125">
    <property type="protein sequence ID" value="MFH4979378.1"/>
    <property type="molecule type" value="Genomic_DNA"/>
</dbReference>
<evidence type="ECO:0000256" key="1">
    <source>
        <dbReference type="ARBA" id="ARBA00022574"/>
    </source>
</evidence>
<evidence type="ECO:0000256" key="3">
    <source>
        <dbReference type="PROSITE-ProRule" id="PRU00221"/>
    </source>
</evidence>
<organism evidence="4 5">
    <name type="scientific">Gnathostoma spinigerum</name>
    <dbReference type="NCBI Taxonomy" id="75299"/>
    <lineage>
        <taxon>Eukaryota</taxon>
        <taxon>Metazoa</taxon>
        <taxon>Ecdysozoa</taxon>
        <taxon>Nematoda</taxon>
        <taxon>Chromadorea</taxon>
        <taxon>Rhabditida</taxon>
        <taxon>Spirurina</taxon>
        <taxon>Gnathostomatomorpha</taxon>
        <taxon>Gnathostomatoidea</taxon>
        <taxon>Gnathostomatidae</taxon>
        <taxon>Gnathostoma</taxon>
    </lineage>
</organism>
<reference evidence="4 5" key="1">
    <citation type="submission" date="2024-08" db="EMBL/GenBank/DDBJ databases">
        <title>Gnathostoma spinigerum genome.</title>
        <authorList>
            <person name="Gonzalez-Bertolin B."/>
            <person name="Monzon S."/>
            <person name="Zaballos A."/>
            <person name="Jimenez P."/>
            <person name="Dekumyoy P."/>
            <person name="Varona S."/>
            <person name="Cuesta I."/>
            <person name="Sumanam S."/>
            <person name="Adisakwattana P."/>
            <person name="Gasser R.B."/>
            <person name="Hernandez-Gonzalez A."/>
            <person name="Young N.D."/>
            <person name="Perteguer M.J."/>
        </authorList>
    </citation>
    <scope>NUCLEOTIDE SEQUENCE [LARGE SCALE GENOMIC DNA]</scope>
    <source>
        <strain evidence="4">AL3</strain>
        <tissue evidence="4">Liver</tissue>
    </source>
</reference>
<keyword evidence="5" id="KW-1185">Reference proteome</keyword>
<dbReference type="Gene3D" id="2.130.10.10">
    <property type="entry name" value="YVTN repeat-like/Quinoprotein amine dehydrogenase"/>
    <property type="match status" value="1"/>
</dbReference>
<dbReference type="InterPro" id="IPR015943">
    <property type="entry name" value="WD40/YVTN_repeat-like_dom_sf"/>
</dbReference>
<sequence length="190" mass="20958">MLWATDRLQPLRIFADAFSDVTCVDFHPNCNYVVGGSDDRYVRVWDVLSGLCVRSFAGHKGSIQSVKISPCGRYIASLGAEGSLILWDVALQKMVCLQETSPFPFTTALAFSRDGMALAVSRADCALSFYSVESIINHTNSQEHMNADPRVNPKGFHLYTFLTKNTPVLGLHFTRRNLVMGVGAFNQACS</sequence>
<dbReference type="PANTHER" id="PTHR19879">
    <property type="entry name" value="TRANSCRIPTION INITIATION FACTOR TFIID"/>
    <property type="match status" value="1"/>
</dbReference>
<dbReference type="AlphaFoldDB" id="A0ABD6EQU3"/>
<dbReference type="PROSITE" id="PS50082">
    <property type="entry name" value="WD_REPEATS_2"/>
    <property type="match status" value="2"/>
</dbReference>
<protein>
    <submittedName>
        <fullName evidence="4">Uncharacterized protein</fullName>
    </submittedName>
</protein>
<dbReference type="SMART" id="SM00320">
    <property type="entry name" value="WD40"/>
    <property type="match status" value="3"/>
</dbReference>
<dbReference type="InterPro" id="IPR001680">
    <property type="entry name" value="WD40_rpt"/>
</dbReference>
<keyword evidence="2" id="KW-0677">Repeat</keyword>
<name>A0ABD6EQU3_9BILA</name>